<protein>
    <submittedName>
        <fullName evidence="2">Uncharacterized protein</fullName>
    </submittedName>
</protein>
<sequence length="84" mass="8939">MNQPRPRSRRAVRPAGTVGTDDAVLVSSHPAAPAPDRPEPVSAAPSPVREPAIDLRSADDTDLGWGEAGGGNDDRLQRDKPPHW</sequence>
<organism evidence="2 3">
    <name type="scientific">Cellulomonas edaphi</name>
    <dbReference type="NCBI Taxonomy" id="3053468"/>
    <lineage>
        <taxon>Bacteria</taxon>
        <taxon>Bacillati</taxon>
        <taxon>Actinomycetota</taxon>
        <taxon>Actinomycetes</taxon>
        <taxon>Micrococcales</taxon>
        <taxon>Cellulomonadaceae</taxon>
        <taxon>Cellulomonas</taxon>
    </lineage>
</organism>
<evidence type="ECO:0000313" key="2">
    <source>
        <dbReference type="EMBL" id="MDM7830636.1"/>
    </source>
</evidence>
<feature type="compositionally biased region" description="Basic residues" evidence="1">
    <location>
        <begin position="1"/>
        <end position="12"/>
    </location>
</feature>
<proteinExistence type="predicted"/>
<evidence type="ECO:0000256" key="1">
    <source>
        <dbReference type="SAM" id="MobiDB-lite"/>
    </source>
</evidence>
<dbReference type="Proteomes" id="UP001321453">
    <property type="component" value="Unassembled WGS sequence"/>
</dbReference>
<name>A0ABT7S4T7_9CELL</name>
<dbReference type="RefSeq" id="WP_289445783.1">
    <property type="nucleotide sequence ID" value="NZ_JAUCGR010000001.1"/>
</dbReference>
<evidence type="ECO:0000313" key="3">
    <source>
        <dbReference type="Proteomes" id="UP001321453"/>
    </source>
</evidence>
<gene>
    <name evidence="2" type="ORF">QRT05_04770</name>
</gene>
<feature type="region of interest" description="Disordered" evidence="1">
    <location>
        <begin position="1"/>
        <end position="84"/>
    </location>
</feature>
<reference evidence="2 3" key="1">
    <citation type="submission" date="2023-06" db="EMBL/GenBank/DDBJ databases">
        <title>Cellulomonas sp. MW9 Whole genome sequence.</title>
        <authorList>
            <person name="Park S."/>
        </authorList>
    </citation>
    <scope>NUCLEOTIDE SEQUENCE [LARGE SCALE GENOMIC DNA]</scope>
    <source>
        <strain evidence="2 3">MW9</strain>
    </source>
</reference>
<comment type="caution">
    <text evidence="2">The sequence shown here is derived from an EMBL/GenBank/DDBJ whole genome shotgun (WGS) entry which is preliminary data.</text>
</comment>
<dbReference type="EMBL" id="JAUCGR010000001">
    <property type="protein sequence ID" value="MDM7830636.1"/>
    <property type="molecule type" value="Genomic_DNA"/>
</dbReference>
<accession>A0ABT7S4T7</accession>
<feature type="compositionally biased region" description="Basic and acidic residues" evidence="1">
    <location>
        <begin position="72"/>
        <end position="84"/>
    </location>
</feature>
<keyword evidence="3" id="KW-1185">Reference proteome</keyword>